<gene>
    <name evidence="1" type="ORF">B0T20DRAFT_345892</name>
</gene>
<reference evidence="1" key="1">
    <citation type="journal article" date="2023" name="Mol. Phylogenet. Evol.">
        <title>Genome-scale phylogeny and comparative genomics of the fungal order Sordariales.</title>
        <authorList>
            <person name="Hensen N."/>
            <person name="Bonometti L."/>
            <person name="Westerberg I."/>
            <person name="Brannstrom I.O."/>
            <person name="Guillou S."/>
            <person name="Cros-Aarteil S."/>
            <person name="Calhoun S."/>
            <person name="Haridas S."/>
            <person name="Kuo A."/>
            <person name="Mondo S."/>
            <person name="Pangilinan J."/>
            <person name="Riley R."/>
            <person name="LaButti K."/>
            <person name="Andreopoulos B."/>
            <person name="Lipzen A."/>
            <person name="Chen C."/>
            <person name="Yan M."/>
            <person name="Daum C."/>
            <person name="Ng V."/>
            <person name="Clum A."/>
            <person name="Steindorff A."/>
            <person name="Ohm R.A."/>
            <person name="Martin F."/>
            <person name="Silar P."/>
            <person name="Natvig D.O."/>
            <person name="Lalanne C."/>
            <person name="Gautier V."/>
            <person name="Ament-Velasquez S.L."/>
            <person name="Kruys A."/>
            <person name="Hutchinson M.I."/>
            <person name="Powell A.J."/>
            <person name="Barry K."/>
            <person name="Miller A.N."/>
            <person name="Grigoriev I.V."/>
            <person name="Debuchy R."/>
            <person name="Gladieux P."/>
            <person name="Hiltunen Thoren M."/>
            <person name="Johannesson H."/>
        </authorList>
    </citation>
    <scope>NUCLEOTIDE SEQUENCE</scope>
    <source>
        <strain evidence="1">FGSC 1904</strain>
    </source>
</reference>
<reference evidence="1" key="2">
    <citation type="submission" date="2023-07" db="EMBL/GenBank/DDBJ databases">
        <authorList>
            <consortium name="Lawrence Berkeley National Laboratory"/>
            <person name="Haridas S."/>
            <person name="Hensen N."/>
            <person name="Bonometti L."/>
            <person name="Westerberg I."/>
            <person name="Brannstrom I.O."/>
            <person name="Guillou S."/>
            <person name="Cros-Aarteil S."/>
            <person name="Calhoun S."/>
            <person name="Kuo A."/>
            <person name="Mondo S."/>
            <person name="Pangilinan J."/>
            <person name="Riley R."/>
            <person name="LaButti K."/>
            <person name="Andreopoulos B."/>
            <person name="Lipzen A."/>
            <person name="Chen C."/>
            <person name="Yanf M."/>
            <person name="Daum C."/>
            <person name="Ng V."/>
            <person name="Clum A."/>
            <person name="Steindorff A."/>
            <person name="Ohm R."/>
            <person name="Martin F."/>
            <person name="Silar P."/>
            <person name="Natvig D."/>
            <person name="Lalanne C."/>
            <person name="Gautier V."/>
            <person name="Ament-velasquez S.L."/>
            <person name="Kruys A."/>
            <person name="Hutchinson M.I."/>
            <person name="Powell A.J."/>
            <person name="Barry K."/>
            <person name="Miller A.N."/>
            <person name="Grigoriev I.V."/>
            <person name="Debuchy R."/>
            <person name="Gladieux P."/>
            <person name="Thoren M.H."/>
            <person name="Johannesson H."/>
        </authorList>
    </citation>
    <scope>NUCLEOTIDE SEQUENCE</scope>
    <source>
        <strain evidence="1">FGSC 1904</strain>
    </source>
</reference>
<name>A0AAE0PKZ7_SORBR</name>
<evidence type="ECO:0000313" key="1">
    <source>
        <dbReference type="EMBL" id="KAK3401772.1"/>
    </source>
</evidence>
<proteinExistence type="predicted"/>
<organism evidence="1 2">
    <name type="scientific">Sordaria brevicollis</name>
    <dbReference type="NCBI Taxonomy" id="83679"/>
    <lineage>
        <taxon>Eukaryota</taxon>
        <taxon>Fungi</taxon>
        <taxon>Dikarya</taxon>
        <taxon>Ascomycota</taxon>
        <taxon>Pezizomycotina</taxon>
        <taxon>Sordariomycetes</taxon>
        <taxon>Sordariomycetidae</taxon>
        <taxon>Sordariales</taxon>
        <taxon>Sordariaceae</taxon>
        <taxon>Sordaria</taxon>
    </lineage>
</organism>
<dbReference type="EMBL" id="JAUTDP010000002">
    <property type="protein sequence ID" value="KAK3401772.1"/>
    <property type="molecule type" value="Genomic_DNA"/>
</dbReference>
<dbReference type="Pfam" id="PF03659">
    <property type="entry name" value="Glyco_hydro_71"/>
    <property type="match status" value="1"/>
</dbReference>
<sequence>MGWRDFIDSTRDAIADIGAELGVTDEPQKRVKCPKMVFAHYMLGLTVNHTAKDWDDEIRAAKECGIDGFALNTGPQDHWLNEQLALAYQAAERAGGFVLFISFDFAFDWPVQQVIDLINRFKYSPAQCIVDGRPFVSTFEGPQWADNWPLVRQATGDIFLVPDWASLGPHGVAQKLAYIDGAFSWDAWPKGCNHKMGPDEDLMYLEALQIEKPGIFGTPNNKHKYMMGVSPYFYTNLPQWNKNWYCSSESLWYDRWQQILEVQPDFVEIITWNDYGESSYIYDPHRDDQVVPGADTYVKGYSHDAYRAILPHFIQAYKQGKTKAKPRENLEDVAIAWYRRTPASAGHHGETVWGQGGDALAAHGAKDVISVVAITKEENTVTVTLGDGQPREFQTVRGSSYFEIPFDETTLGPVRLQLNGQVTEGPEIHCNCEDKVNFNSVVIQVPERR</sequence>
<accession>A0AAE0PKZ7</accession>
<comment type="caution">
    <text evidence="1">The sequence shown here is derived from an EMBL/GenBank/DDBJ whole genome shotgun (WGS) entry which is preliminary data.</text>
</comment>
<dbReference type="AlphaFoldDB" id="A0AAE0PKZ7"/>
<dbReference type="GO" id="GO:0051118">
    <property type="term" value="F:glucan endo-1,3-alpha-glucosidase activity"/>
    <property type="evidence" value="ECO:0007669"/>
    <property type="project" value="InterPro"/>
</dbReference>
<evidence type="ECO:0000313" key="2">
    <source>
        <dbReference type="Proteomes" id="UP001281003"/>
    </source>
</evidence>
<dbReference type="Gene3D" id="3.20.20.80">
    <property type="entry name" value="Glycosidases"/>
    <property type="match status" value="1"/>
</dbReference>
<protein>
    <submittedName>
        <fullName evidence="1">Glycoside hydrolase</fullName>
    </submittedName>
</protein>
<dbReference type="Proteomes" id="UP001281003">
    <property type="component" value="Unassembled WGS sequence"/>
</dbReference>
<dbReference type="InterPro" id="IPR005197">
    <property type="entry name" value="Glyco_hydro_71"/>
</dbReference>
<dbReference type="CDD" id="cd11577">
    <property type="entry name" value="GH71"/>
    <property type="match status" value="1"/>
</dbReference>
<keyword evidence="2" id="KW-1185">Reference proteome</keyword>
<keyword evidence="1" id="KW-0378">Hydrolase</keyword>